<name>A0A1R3T776_9BACT</name>
<feature type="compositionally biased region" description="Basic and acidic residues" evidence="1">
    <location>
        <begin position="188"/>
        <end position="198"/>
    </location>
</feature>
<feature type="signal peptide" evidence="2">
    <location>
        <begin position="1"/>
        <end position="21"/>
    </location>
</feature>
<evidence type="ECO:0000256" key="1">
    <source>
        <dbReference type="SAM" id="MobiDB-lite"/>
    </source>
</evidence>
<reference evidence="3 4" key="1">
    <citation type="submission" date="2016-08" db="EMBL/GenBank/DDBJ databases">
        <authorList>
            <person name="Seilhamer J.J."/>
        </authorList>
    </citation>
    <scope>NUCLEOTIDE SEQUENCE [LARGE SCALE GENOMIC DNA]</scope>
    <source>
        <strain evidence="3">M3/6</strain>
    </source>
</reference>
<protein>
    <recommendedName>
        <fullName evidence="5">Secreted protein</fullName>
    </recommendedName>
</protein>
<evidence type="ECO:0008006" key="5">
    <source>
        <dbReference type="Google" id="ProtNLM"/>
    </source>
</evidence>
<feature type="compositionally biased region" description="Basic and acidic residues" evidence="1">
    <location>
        <begin position="209"/>
        <end position="219"/>
    </location>
</feature>
<proteinExistence type="predicted"/>
<dbReference type="RefSeq" id="WP_232001518.1">
    <property type="nucleotide sequence ID" value="NZ_LT605205.1"/>
</dbReference>
<dbReference type="Proteomes" id="UP000187464">
    <property type="component" value="Chromosome I"/>
</dbReference>
<dbReference type="AlphaFoldDB" id="A0A1R3T776"/>
<dbReference type="EMBL" id="LT605205">
    <property type="protein sequence ID" value="SCD19795.1"/>
    <property type="molecule type" value="Genomic_DNA"/>
</dbReference>
<keyword evidence="2" id="KW-0732">Signal</keyword>
<feature type="region of interest" description="Disordered" evidence="1">
    <location>
        <begin position="181"/>
        <end position="226"/>
    </location>
</feature>
<dbReference type="STRING" id="1642647.PSM36_0969"/>
<sequence length="226" mass="26436">MGTIRYLLLTTCIFMSFNGFAQYQPEAITSEWEIISQGKLQKNPRFRDPMITVRFIYENEAQFMNLSLKYMFTDAVFEEAVPVEYLKNERLVVETESGKYELRAARYAKARRMNTVAQKIADMRVVFEGDLSFLANRLVKKFVVQYAQGYQTIDLNPQEAVLLRKAYTNFLAIIPEAVPERVSPPRRQTQEGDKKSVIDEVDTQQTIPQRKESIEELRQRAKKWNK</sequence>
<gene>
    <name evidence="3" type="ORF">PSM36_0969</name>
</gene>
<feature type="chain" id="PRO_5012141994" description="Secreted protein" evidence="2">
    <location>
        <begin position="22"/>
        <end position="226"/>
    </location>
</feature>
<organism evidence="3 4">
    <name type="scientific">Proteiniphilum saccharofermentans</name>
    <dbReference type="NCBI Taxonomy" id="1642647"/>
    <lineage>
        <taxon>Bacteria</taxon>
        <taxon>Pseudomonadati</taxon>
        <taxon>Bacteroidota</taxon>
        <taxon>Bacteroidia</taxon>
        <taxon>Bacteroidales</taxon>
        <taxon>Dysgonomonadaceae</taxon>
        <taxon>Proteiniphilum</taxon>
    </lineage>
</organism>
<dbReference type="KEGG" id="psac:PSM36_0969"/>
<evidence type="ECO:0000256" key="2">
    <source>
        <dbReference type="SAM" id="SignalP"/>
    </source>
</evidence>
<keyword evidence="4" id="KW-1185">Reference proteome</keyword>
<evidence type="ECO:0000313" key="3">
    <source>
        <dbReference type="EMBL" id="SCD19795.1"/>
    </source>
</evidence>
<evidence type="ECO:0000313" key="4">
    <source>
        <dbReference type="Proteomes" id="UP000187464"/>
    </source>
</evidence>
<accession>A0A1R3T776</accession>